<dbReference type="AlphaFoldDB" id="A0AA96LBK9"/>
<dbReference type="KEGG" id="paun:MJA45_16810"/>
<dbReference type="RefSeq" id="WP_315603063.1">
    <property type="nucleotide sequence ID" value="NZ_CP130318.1"/>
</dbReference>
<reference evidence="1 2" key="1">
    <citation type="submission" date="2022-02" db="EMBL/GenBank/DDBJ databases">
        <title>Paenibacillus sp. MBLB1776 Whole Genome Shotgun Sequencing.</title>
        <authorList>
            <person name="Hwang C.Y."/>
            <person name="Cho E.-S."/>
            <person name="Seo M.-J."/>
        </authorList>
    </citation>
    <scope>NUCLEOTIDE SEQUENCE [LARGE SCALE GENOMIC DNA]</scope>
    <source>
        <strain evidence="1 2">MBLB1776</strain>
    </source>
</reference>
<sequence length="178" mass="20027">MRSSIRIILTFALTGSVAAAMAWLPQLDKGRTRGELAVFRTNQLPALNEQNLVDQLGGLPFRLDIGHVQWSHSVLQVDLLSYGTPRESDIYRDLYELTRFGLLRTSNVSQVTVRVLDQTGGGSRNGPLLMAMDARREDTGDGRAAELKPDRPDLAEQLRKLYRISYTSRWNDKTGEPR</sequence>
<organism evidence="1 2">
    <name type="scientific">Paenibacillus aurantius</name>
    <dbReference type="NCBI Taxonomy" id="2918900"/>
    <lineage>
        <taxon>Bacteria</taxon>
        <taxon>Bacillati</taxon>
        <taxon>Bacillota</taxon>
        <taxon>Bacilli</taxon>
        <taxon>Bacillales</taxon>
        <taxon>Paenibacillaceae</taxon>
        <taxon>Paenibacillus</taxon>
    </lineage>
</organism>
<keyword evidence="2" id="KW-1185">Reference proteome</keyword>
<evidence type="ECO:0000313" key="2">
    <source>
        <dbReference type="Proteomes" id="UP001305702"/>
    </source>
</evidence>
<accession>A0AA96LBK9</accession>
<evidence type="ECO:0000313" key="1">
    <source>
        <dbReference type="EMBL" id="WNQ09290.1"/>
    </source>
</evidence>
<dbReference type="EMBL" id="CP130318">
    <property type="protein sequence ID" value="WNQ09290.1"/>
    <property type="molecule type" value="Genomic_DNA"/>
</dbReference>
<gene>
    <name evidence="1" type="ORF">MJA45_16810</name>
</gene>
<protein>
    <submittedName>
        <fullName evidence="1">Uncharacterized protein</fullName>
    </submittedName>
</protein>
<proteinExistence type="predicted"/>
<dbReference type="Proteomes" id="UP001305702">
    <property type="component" value="Chromosome"/>
</dbReference>
<name>A0AA96LBK9_9BACL</name>